<feature type="compositionally biased region" description="Low complexity" evidence="8">
    <location>
        <begin position="410"/>
        <end position="427"/>
    </location>
</feature>
<dbReference type="PANTHER" id="PTHR43289">
    <property type="entry name" value="MITOGEN-ACTIVATED PROTEIN KINASE KINASE KINASE 20-RELATED"/>
    <property type="match status" value="1"/>
</dbReference>
<reference evidence="11 12" key="1">
    <citation type="submission" date="2020-02" db="EMBL/GenBank/DDBJ databases">
        <title>Whole-genome analyses of novel actinobacteria.</title>
        <authorList>
            <person name="Sahin N."/>
            <person name="Tatar D."/>
        </authorList>
    </citation>
    <scope>NUCLEOTIDE SEQUENCE [LARGE SCALE GENOMIC DNA]</scope>
    <source>
        <strain evidence="11 12">SB3404</strain>
    </source>
</reference>
<feature type="compositionally biased region" description="Basic and acidic residues" evidence="8">
    <location>
        <begin position="372"/>
        <end position="403"/>
    </location>
</feature>
<feature type="compositionally biased region" description="Pro residues" evidence="8">
    <location>
        <begin position="284"/>
        <end position="308"/>
    </location>
</feature>
<evidence type="ECO:0000256" key="8">
    <source>
        <dbReference type="SAM" id="MobiDB-lite"/>
    </source>
</evidence>
<dbReference type="InterPro" id="IPR011009">
    <property type="entry name" value="Kinase-like_dom_sf"/>
</dbReference>
<keyword evidence="9" id="KW-0812">Transmembrane</keyword>
<dbReference type="PANTHER" id="PTHR43289:SF6">
    <property type="entry name" value="SERINE_THREONINE-PROTEIN KINASE NEKL-3"/>
    <property type="match status" value="1"/>
</dbReference>
<dbReference type="SUPFAM" id="SSF56112">
    <property type="entry name" value="Protein kinase-like (PK-like)"/>
    <property type="match status" value="1"/>
</dbReference>
<evidence type="ECO:0000256" key="4">
    <source>
        <dbReference type="ARBA" id="ARBA00022741"/>
    </source>
</evidence>
<feature type="region of interest" description="Disordered" evidence="8">
    <location>
        <begin position="353"/>
        <end position="436"/>
    </location>
</feature>
<feature type="compositionally biased region" description="Polar residues" evidence="8">
    <location>
        <begin position="360"/>
        <end position="370"/>
    </location>
</feature>
<keyword evidence="12" id="KW-1185">Reference proteome</keyword>
<dbReference type="SMART" id="SM00220">
    <property type="entry name" value="S_TKc"/>
    <property type="match status" value="1"/>
</dbReference>
<keyword evidence="3" id="KW-0808">Transferase</keyword>
<dbReference type="GO" id="GO:0005524">
    <property type="term" value="F:ATP binding"/>
    <property type="evidence" value="ECO:0007669"/>
    <property type="project" value="UniProtKB-UniRule"/>
</dbReference>
<dbReference type="InterPro" id="IPR017441">
    <property type="entry name" value="Protein_kinase_ATP_BS"/>
</dbReference>
<proteinExistence type="predicted"/>
<dbReference type="InterPro" id="IPR008271">
    <property type="entry name" value="Ser/Thr_kinase_AS"/>
</dbReference>
<evidence type="ECO:0000313" key="11">
    <source>
        <dbReference type="EMBL" id="NGO70615.1"/>
    </source>
</evidence>
<evidence type="ECO:0000256" key="2">
    <source>
        <dbReference type="ARBA" id="ARBA00022527"/>
    </source>
</evidence>
<keyword evidence="9" id="KW-0472">Membrane</keyword>
<evidence type="ECO:0000259" key="10">
    <source>
        <dbReference type="PROSITE" id="PS50011"/>
    </source>
</evidence>
<evidence type="ECO:0000313" key="12">
    <source>
        <dbReference type="Proteomes" id="UP000477722"/>
    </source>
</evidence>
<evidence type="ECO:0000256" key="6">
    <source>
        <dbReference type="ARBA" id="ARBA00022840"/>
    </source>
</evidence>
<dbReference type="InterPro" id="IPR000719">
    <property type="entry name" value="Prot_kinase_dom"/>
</dbReference>
<sequence>MAGGAHGAHGQIVGGRFELLERLGSGGMGTVWRARDTALHREVALKEVRPDPSLTPDDSEAARLLRERVLREARALARLSDPHVVTIHHIVDEGPYPWLVMELVPGATLQDRLAGGPLEPGEAARLGREVLAALRTAHAAGIQHRDVKPANVLLRANGSAVLTDFGIAALQGSSTLTATGEFLGSPEYIAPERIRGTDDDPAADLWSLGMTLYVCTEGHSPLRRGTTLATLAAVLDDPVPPPVRSGALASVLDALLVRDPAARPDAVRLDAMLAQAEAGRAPEAGPPPAPAPHHPPTVPSASPQPPPGATLTAGRPEPPAPPSRRGRAALVAAAAVVAAALIAGGTYLAVRSGDDGKDASSGTVTTSPTAQSDERGQGRDRDREQERSQDPGPDREETPDGERSGNATGSPERSPSADRSPSPRTTPGRAGGDPVDTWVAQLGSVSKAKGTAARDAMHTSLNAKVGGVRWVDSGDYGSLRSGYWMFYHPGPFDSGTAAADWCTDQGLADSNQCLGRYVSRSAADRVYLCSPDKSEATGRCRR</sequence>
<keyword evidence="5 11" id="KW-0418">Kinase</keyword>
<accession>A0A6G4WZF1</accession>
<comment type="caution">
    <text evidence="11">The sequence shown here is derived from an EMBL/GenBank/DDBJ whole genome shotgun (WGS) entry which is preliminary data.</text>
</comment>
<dbReference type="EMBL" id="JAAKZZ010000214">
    <property type="protein sequence ID" value="NGO70615.1"/>
    <property type="molecule type" value="Genomic_DNA"/>
</dbReference>
<feature type="region of interest" description="Disordered" evidence="8">
    <location>
        <begin position="277"/>
        <end position="326"/>
    </location>
</feature>
<gene>
    <name evidence="11" type="ORF">G5C65_20115</name>
</gene>
<dbReference type="EC" id="2.7.11.1" evidence="1"/>
<dbReference type="CDD" id="cd14014">
    <property type="entry name" value="STKc_PknB_like"/>
    <property type="match status" value="1"/>
</dbReference>
<keyword evidence="2" id="KW-0723">Serine/threonine-protein kinase</keyword>
<feature type="transmembrane region" description="Helical" evidence="9">
    <location>
        <begin position="328"/>
        <end position="350"/>
    </location>
</feature>
<dbReference type="PROSITE" id="PS00108">
    <property type="entry name" value="PROTEIN_KINASE_ST"/>
    <property type="match status" value="1"/>
</dbReference>
<evidence type="ECO:0000256" key="1">
    <source>
        <dbReference type="ARBA" id="ARBA00012513"/>
    </source>
</evidence>
<dbReference type="Gene3D" id="1.10.510.10">
    <property type="entry name" value="Transferase(Phosphotransferase) domain 1"/>
    <property type="match status" value="1"/>
</dbReference>
<dbReference type="GO" id="GO:0004674">
    <property type="term" value="F:protein serine/threonine kinase activity"/>
    <property type="evidence" value="ECO:0007669"/>
    <property type="project" value="UniProtKB-KW"/>
</dbReference>
<name>A0A6G4WZF1_9ACTN</name>
<dbReference type="AlphaFoldDB" id="A0A6G4WZF1"/>
<dbReference type="Gene3D" id="3.30.200.20">
    <property type="entry name" value="Phosphorylase Kinase, domain 1"/>
    <property type="match status" value="1"/>
</dbReference>
<feature type="binding site" evidence="7">
    <location>
        <position position="46"/>
    </location>
    <ligand>
        <name>ATP</name>
        <dbReference type="ChEBI" id="CHEBI:30616"/>
    </ligand>
</feature>
<evidence type="ECO:0000256" key="3">
    <source>
        <dbReference type="ARBA" id="ARBA00022679"/>
    </source>
</evidence>
<organism evidence="11 12">
    <name type="scientific">Streptomyces boncukensis</name>
    <dbReference type="NCBI Taxonomy" id="2711219"/>
    <lineage>
        <taxon>Bacteria</taxon>
        <taxon>Bacillati</taxon>
        <taxon>Actinomycetota</taxon>
        <taxon>Actinomycetes</taxon>
        <taxon>Kitasatosporales</taxon>
        <taxon>Streptomycetaceae</taxon>
        <taxon>Streptomyces</taxon>
    </lineage>
</organism>
<keyword evidence="9" id="KW-1133">Transmembrane helix</keyword>
<protein>
    <recommendedName>
        <fullName evidence="1">non-specific serine/threonine protein kinase</fullName>
        <ecNumber evidence="1">2.7.11.1</ecNumber>
    </recommendedName>
</protein>
<dbReference type="PROSITE" id="PS50011">
    <property type="entry name" value="PROTEIN_KINASE_DOM"/>
    <property type="match status" value="1"/>
</dbReference>
<feature type="domain" description="Protein kinase" evidence="10">
    <location>
        <begin position="17"/>
        <end position="273"/>
    </location>
</feature>
<evidence type="ECO:0000256" key="5">
    <source>
        <dbReference type="ARBA" id="ARBA00022777"/>
    </source>
</evidence>
<dbReference type="PROSITE" id="PS00107">
    <property type="entry name" value="PROTEIN_KINASE_ATP"/>
    <property type="match status" value="1"/>
</dbReference>
<keyword evidence="4 7" id="KW-0547">Nucleotide-binding</keyword>
<dbReference type="Proteomes" id="UP000477722">
    <property type="component" value="Unassembled WGS sequence"/>
</dbReference>
<keyword evidence="6 7" id="KW-0067">ATP-binding</keyword>
<evidence type="ECO:0000256" key="9">
    <source>
        <dbReference type="SAM" id="Phobius"/>
    </source>
</evidence>
<dbReference type="RefSeq" id="WP_165300277.1">
    <property type="nucleotide sequence ID" value="NZ_JAAKZZ010000214.1"/>
</dbReference>
<dbReference type="Pfam" id="PF00069">
    <property type="entry name" value="Pkinase"/>
    <property type="match status" value="1"/>
</dbReference>
<evidence type="ECO:0000256" key="7">
    <source>
        <dbReference type="PROSITE-ProRule" id="PRU10141"/>
    </source>
</evidence>